<reference evidence="2" key="1">
    <citation type="submission" date="2022-10" db="EMBL/GenBank/DDBJ databases">
        <title>The complete genomes of actinobacterial strains from the NBC collection.</title>
        <authorList>
            <person name="Joergensen T.S."/>
            <person name="Alvarez Arevalo M."/>
            <person name="Sterndorff E.B."/>
            <person name="Faurdal D."/>
            <person name="Vuksanovic O."/>
            <person name="Mourched A.-S."/>
            <person name="Charusanti P."/>
            <person name="Shaw S."/>
            <person name="Blin K."/>
            <person name="Weber T."/>
        </authorList>
    </citation>
    <scope>NUCLEOTIDE SEQUENCE</scope>
    <source>
        <strain evidence="2">NBC_00302</strain>
    </source>
</reference>
<name>A0ABZ1R089_9ACTN</name>
<feature type="compositionally biased region" description="Low complexity" evidence="1">
    <location>
        <begin position="57"/>
        <end position="84"/>
    </location>
</feature>
<feature type="region of interest" description="Disordered" evidence="1">
    <location>
        <begin position="57"/>
        <end position="187"/>
    </location>
</feature>
<accession>A0ABZ1R089</accession>
<sequence length="187" mass="17652">MRRCTGAAVDLVSGAGVAVARGGAGWTRMPRAGAAGAGGADGAGITVVGRAEGAERTAGVGTGAAPATGTTAAGRSTTAGAGADADGGGGVNVRWSSRPPDRPSRIAGDGEPVKEGFRQVARRLPKPASATPAAPPAAVRCTGGNVDQAAGRGRTGTDSAPASDAVSAPGTSGPDADADADAPSPTE</sequence>
<evidence type="ECO:0000313" key="2">
    <source>
        <dbReference type="EMBL" id="WUN88180.1"/>
    </source>
</evidence>
<evidence type="ECO:0000313" key="3">
    <source>
        <dbReference type="Proteomes" id="UP001432071"/>
    </source>
</evidence>
<keyword evidence="3" id="KW-1185">Reference proteome</keyword>
<feature type="compositionally biased region" description="Low complexity" evidence="1">
    <location>
        <begin position="126"/>
        <end position="138"/>
    </location>
</feature>
<proteinExistence type="predicted"/>
<dbReference type="RefSeq" id="WP_328735555.1">
    <property type="nucleotide sequence ID" value="NZ_CP108038.1"/>
</dbReference>
<dbReference type="GeneID" id="93763259"/>
<gene>
    <name evidence="2" type="ORF">OHT53_19780</name>
</gene>
<dbReference type="EMBL" id="CP108038">
    <property type="protein sequence ID" value="WUN88180.1"/>
    <property type="molecule type" value="Genomic_DNA"/>
</dbReference>
<feature type="compositionally biased region" description="Low complexity" evidence="1">
    <location>
        <begin position="158"/>
        <end position="187"/>
    </location>
</feature>
<evidence type="ECO:0000256" key="1">
    <source>
        <dbReference type="SAM" id="MobiDB-lite"/>
    </source>
</evidence>
<organism evidence="2 3">
    <name type="scientific">Streptomyces bobili</name>
    <dbReference type="NCBI Taxonomy" id="67280"/>
    <lineage>
        <taxon>Bacteria</taxon>
        <taxon>Bacillati</taxon>
        <taxon>Actinomycetota</taxon>
        <taxon>Actinomycetes</taxon>
        <taxon>Kitasatosporales</taxon>
        <taxon>Streptomycetaceae</taxon>
        <taxon>Streptomyces</taxon>
    </lineage>
</organism>
<dbReference type="Proteomes" id="UP001432071">
    <property type="component" value="Chromosome"/>
</dbReference>
<protein>
    <submittedName>
        <fullName evidence="2">Uncharacterized protein</fullName>
    </submittedName>
</protein>